<organism evidence="1 2">
    <name type="scientific">Neurospora intermedia</name>
    <dbReference type="NCBI Taxonomy" id="5142"/>
    <lineage>
        <taxon>Eukaryota</taxon>
        <taxon>Fungi</taxon>
        <taxon>Dikarya</taxon>
        <taxon>Ascomycota</taxon>
        <taxon>Pezizomycotina</taxon>
        <taxon>Sordariomycetes</taxon>
        <taxon>Sordariomycetidae</taxon>
        <taxon>Sordariales</taxon>
        <taxon>Sordariaceae</taxon>
        <taxon>Neurospora</taxon>
    </lineage>
</organism>
<dbReference type="EMBL" id="JAVLET010000002">
    <property type="protein sequence ID" value="KAL0473560.1"/>
    <property type="molecule type" value="Genomic_DNA"/>
</dbReference>
<dbReference type="Proteomes" id="UP001451303">
    <property type="component" value="Unassembled WGS sequence"/>
</dbReference>
<keyword evidence="2" id="KW-1185">Reference proteome</keyword>
<comment type="caution">
    <text evidence="1">The sequence shown here is derived from an EMBL/GenBank/DDBJ whole genome shotgun (WGS) entry which is preliminary data.</text>
</comment>
<proteinExistence type="predicted"/>
<reference evidence="1 2" key="1">
    <citation type="submission" date="2023-09" db="EMBL/GenBank/DDBJ databases">
        <title>Multi-omics analysis of a traditional fermented food reveals byproduct-associated fungal strains for waste-to-food upcycling.</title>
        <authorList>
            <consortium name="Lawrence Berkeley National Laboratory"/>
            <person name="Rekdal V.M."/>
            <person name="Villalobos-Escobedo J.M."/>
            <person name="Rodriguez-Valeron N."/>
            <person name="Garcia M.O."/>
            <person name="Vasquez D.P."/>
            <person name="Damayanti I."/>
            <person name="Sorensen P.M."/>
            <person name="Baidoo E.E."/>
            <person name="De Carvalho A.C."/>
            <person name="Riley R."/>
            <person name="Lipzen A."/>
            <person name="He G."/>
            <person name="Yan M."/>
            <person name="Haridas S."/>
            <person name="Daum C."/>
            <person name="Yoshinaga Y."/>
            <person name="Ng V."/>
            <person name="Grigoriev I.V."/>
            <person name="Munk R."/>
            <person name="Nuraida L."/>
            <person name="Wijaya C.H."/>
            <person name="Morales P.-C."/>
            <person name="Keasling J.D."/>
        </authorList>
    </citation>
    <scope>NUCLEOTIDE SEQUENCE [LARGE SCALE GENOMIC DNA]</scope>
    <source>
        <strain evidence="1 2">FGSC 2613</strain>
    </source>
</reference>
<gene>
    <name evidence="1" type="ORF">QR685DRAFT_569606</name>
</gene>
<evidence type="ECO:0000313" key="2">
    <source>
        <dbReference type="Proteomes" id="UP001451303"/>
    </source>
</evidence>
<accession>A0ABR3DLL6</accession>
<evidence type="ECO:0000313" key="1">
    <source>
        <dbReference type="EMBL" id="KAL0473560.1"/>
    </source>
</evidence>
<name>A0ABR3DLL6_NEUIN</name>
<protein>
    <submittedName>
        <fullName evidence="1">Uncharacterized protein</fullName>
    </submittedName>
</protein>
<sequence>MNFQGNPICEKPVYIMSRFLLHASNGGNQSIPPKLRPIIIVVIIMSQLLDCPKDSQCLPPFILSLLFQTSMLPPANHLLLKLVRKTGETRG</sequence>